<sequence length="1229" mass="136784">MARSPPTDNALPVPAEETHTYIRIQPADDPLDPAVVETQARRLHRLSTSSEAGWLTRLREGTQPPTFEWLLVGDDAGLSYYVTSDQPETVDALQGSLRALFPDTYEFERVHESRAGILQGVTTPTADTTETPHTAVEYERQTTHRKDWQTSLTPFESFYEGESDTNRVPLAGVVETIANSPFPIAVQILGQPKADWSPELGERQLDIESGEDSFGGKLTNALFGQPDDEDVALTREAEQRLAELDERDPRYSFAVNVRAVVGTETTSPSKRTDHTPKSIADELSTAFTHVSQTTYEIQGRVATDTEADRIRQDLEDATFQTDTVTLRDRLPWSTNRQPAIVVDATELGSFCLLDGAGLTAAGRRCIDATPADRQPLTPPPERQLTRYQRAGIPIGHPLTQDNTPDPDPISLPPDLQSLHLAWFGKTGSGKSTSLINAILDNHEATDGADVLIDPKGDGMPLEYMQAHYERYGTLDNVLYFDCASLLPAFSFFDIRDELDRGISRTSAVEDRVDHYIEILIQLMGRDRFEQAVRSPDIIRYMTKAMFDPVSGEDAFSHRDLHGAIQEMHDRNTAPPVSDSDLERMLAGVVANRARTFDEIMQGVANRIEKVPVNPRLARIFNHVPDRSEESDDPYFDLVDYLDEDVVIIFDTGRLRSEAQRALALLILSNLWSALKRRALSTQRAGIDASGDAADTAVEDADEAEDRPLVNIYVEEAASIAVSSLLSELLSQSRSFDCALTLAMQFPAQLQETSERAYREVLNNVSTIVAGNVAVDEELARRLATDEMSVREVGNRLRALRRGQWFVSLPAQFDEDEPRPFLVRSLTPPNGHPAATTPPRRRGFEAATARLNSRMSETAALQLVEPSTVDDQADEDGESPQRVDSALPYTNRLPPTVTYDASIHGLSCTGCESRYDPDSTGMHRAIECCSTLTEIDSDDVPICEVNLKLTPEERTETGFSDVQLMFVQAVYNAQQLRYGPPEYDILHDSMLRLQEYLDVESDAIQDLLDDGILSHDTDRPHRLYTVTPEGRSLIGEHYRKGVDYGHGKGDLEETSQHVLAVEIGRRYLETHYQNDDDSPVVDVVPYFELDERDRTVVSAASAMGGNEDDLTEAASEYDRHRIDAVGLDGEGRVVVTLEAERINHDLRRAVPEDFDKMAACDPDEAIWVTMSHSEAHRVLSALNDPLEGDPRIEKTYSESTPASEFRIDTPGCTAMYTVEQVRDMVDECST</sequence>
<dbReference type="PANTHER" id="PTHR30121">
    <property type="entry name" value="UNCHARACTERIZED PROTEIN YJGR-RELATED"/>
    <property type="match status" value="1"/>
</dbReference>
<evidence type="ECO:0000313" key="3">
    <source>
        <dbReference type="Proteomes" id="UP001430377"/>
    </source>
</evidence>
<keyword evidence="2" id="KW-0067">ATP-binding</keyword>
<dbReference type="PANTHER" id="PTHR30121:SF6">
    <property type="entry name" value="SLR6007 PROTEIN"/>
    <property type="match status" value="1"/>
</dbReference>
<dbReference type="SUPFAM" id="SSF52540">
    <property type="entry name" value="P-loop containing nucleoside triphosphate hydrolases"/>
    <property type="match status" value="1"/>
</dbReference>
<dbReference type="GO" id="GO:0005524">
    <property type="term" value="F:ATP binding"/>
    <property type="evidence" value="ECO:0007669"/>
    <property type="project" value="UniProtKB-KW"/>
</dbReference>
<accession>A0AAW4PZ75</accession>
<evidence type="ECO:0000313" key="2">
    <source>
        <dbReference type="EMBL" id="MBX0325850.1"/>
    </source>
</evidence>
<evidence type="ECO:0000256" key="1">
    <source>
        <dbReference type="SAM" id="MobiDB-lite"/>
    </source>
</evidence>
<proteinExistence type="predicted"/>
<comment type="caution">
    <text evidence="2">The sequence shown here is derived from an EMBL/GenBank/DDBJ whole genome shotgun (WGS) entry which is preliminary data.</text>
</comment>
<keyword evidence="3" id="KW-1185">Reference proteome</keyword>
<dbReference type="EMBL" id="RKLR01000020">
    <property type="protein sequence ID" value="MBX0325850.1"/>
    <property type="molecule type" value="Genomic_DNA"/>
</dbReference>
<reference evidence="2 3" key="1">
    <citation type="submission" date="2021-06" db="EMBL/GenBank/DDBJ databases">
        <title>Halomicroarcula sp. a new haloarchaeum isolated from saline soil.</title>
        <authorList>
            <person name="Duran-Viseras A."/>
            <person name="Sanchez-Porro C."/>
            <person name="Ventosa A."/>
        </authorList>
    </citation>
    <scope>NUCLEOTIDE SEQUENCE [LARGE SCALE GENOMIC DNA]</scope>
    <source>
        <strain evidence="2 3">F13</strain>
    </source>
</reference>
<gene>
    <name evidence="2" type="ORF">EGH21_22795</name>
</gene>
<dbReference type="InterPro" id="IPR051162">
    <property type="entry name" value="T4SS_component"/>
</dbReference>
<dbReference type="AlphaFoldDB" id="A0AAW4PZ75"/>
<feature type="region of interest" description="Disordered" evidence="1">
    <location>
        <begin position="863"/>
        <end position="890"/>
    </location>
</feature>
<dbReference type="RefSeq" id="WP_220620702.1">
    <property type="nucleotide sequence ID" value="NZ_RKLR01000020.1"/>
</dbReference>
<keyword evidence="2" id="KW-0547">Nucleotide-binding</keyword>
<dbReference type="Gene3D" id="3.40.50.300">
    <property type="entry name" value="P-loop containing nucleotide triphosphate hydrolases"/>
    <property type="match status" value="2"/>
</dbReference>
<name>A0AAW4PZ75_9EURY</name>
<dbReference type="InterPro" id="IPR027417">
    <property type="entry name" value="P-loop_NTPase"/>
</dbReference>
<dbReference type="Proteomes" id="UP001430377">
    <property type="component" value="Unassembled WGS sequence"/>
</dbReference>
<organism evidence="2 3">
    <name type="scientific">Haloarcula rubra</name>
    <dbReference type="NCBI Taxonomy" id="2487747"/>
    <lineage>
        <taxon>Archaea</taxon>
        <taxon>Methanobacteriati</taxon>
        <taxon>Methanobacteriota</taxon>
        <taxon>Stenosarchaea group</taxon>
        <taxon>Halobacteria</taxon>
        <taxon>Halobacteriales</taxon>
        <taxon>Haloarculaceae</taxon>
        <taxon>Haloarcula</taxon>
    </lineage>
</organism>
<protein>
    <submittedName>
        <fullName evidence="2">ATP-binding protein</fullName>
    </submittedName>
</protein>